<dbReference type="GO" id="GO:0005739">
    <property type="term" value="C:mitochondrion"/>
    <property type="evidence" value="ECO:0007669"/>
    <property type="project" value="TreeGrafter"/>
</dbReference>
<dbReference type="GeneID" id="30145750"/>
<evidence type="ECO:0000313" key="4">
    <source>
        <dbReference type="Proteomes" id="UP000094336"/>
    </source>
</evidence>
<comment type="similarity">
    <text evidence="1">Belongs to the complex I NDUFA12 subunit family.</text>
</comment>
<dbReference type="GO" id="GO:0032981">
    <property type="term" value="P:mitochondrial respiratory chain complex I assembly"/>
    <property type="evidence" value="ECO:0007669"/>
    <property type="project" value="TreeGrafter"/>
</dbReference>
<reference evidence="4" key="1">
    <citation type="submission" date="2016-05" db="EMBL/GenBank/DDBJ databases">
        <title>Comparative genomics of biotechnologically important yeasts.</title>
        <authorList>
            <consortium name="DOE Joint Genome Institute"/>
            <person name="Riley R."/>
            <person name="Haridas S."/>
            <person name="Wolfe K.H."/>
            <person name="Lopes M.R."/>
            <person name="Hittinger C.T."/>
            <person name="Goker M."/>
            <person name="Salamov A."/>
            <person name="Wisecaver J."/>
            <person name="Long T.M."/>
            <person name="Aerts A.L."/>
            <person name="Barry K."/>
            <person name="Choi C."/>
            <person name="Clum A."/>
            <person name="Coughlan A.Y."/>
            <person name="Deshpande S."/>
            <person name="Douglass A.P."/>
            <person name="Hanson S.J."/>
            <person name="Klenk H.-P."/>
            <person name="Labutti K."/>
            <person name="Lapidus A."/>
            <person name="Lindquist E."/>
            <person name="Lipzen A."/>
            <person name="Meier-Kolthoff J.P."/>
            <person name="Ohm R.A."/>
            <person name="Otillar R.P."/>
            <person name="Pangilinan J."/>
            <person name="Peng Y."/>
            <person name="Rokas A."/>
            <person name="Rosa C.A."/>
            <person name="Scheuner C."/>
            <person name="Sibirny A.A."/>
            <person name="Slot J.C."/>
            <person name="Stielow J.B."/>
            <person name="Sun H."/>
            <person name="Kurtzman C.P."/>
            <person name="Blackwell M."/>
            <person name="Grigoriev I.V."/>
            <person name="Jeffries T.W."/>
        </authorList>
    </citation>
    <scope>NUCLEOTIDE SEQUENCE [LARGE SCALE GENOMIC DNA]</scope>
    <source>
        <strain evidence="4">NRRL Y-12698</strain>
    </source>
</reference>
<protein>
    <recommendedName>
        <fullName evidence="5">NADH dehydrogenase [ubiquinone] 1 alpha subcomplex subunit</fullName>
    </recommendedName>
</protein>
<feature type="region of interest" description="Disordered" evidence="2">
    <location>
        <begin position="138"/>
        <end position="180"/>
    </location>
</feature>
<dbReference type="STRING" id="984486.A0A1E3QV46"/>
<accession>A0A1E3QV46</accession>
<dbReference type="PANTHER" id="PTHR32470">
    <property type="entry name" value="ADH DEHYDROGENASE [UBIQUINONE] 1 ALPHA SUBCOMPLEX ASSEMBLY FACTOR 2"/>
    <property type="match status" value="1"/>
</dbReference>
<evidence type="ECO:0000256" key="1">
    <source>
        <dbReference type="ARBA" id="ARBA00007355"/>
    </source>
</evidence>
<dbReference type="Pfam" id="PF05071">
    <property type="entry name" value="NDUFA12"/>
    <property type="match status" value="1"/>
</dbReference>
<evidence type="ECO:0000313" key="3">
    <source>
        <dbReference type="EMBL" id="ODQ81539.1"/>
    </source>
</evidence>
<dbReference type="AlphaFoldDB" id="A0A1E3QV46"/>
<keyword evidence="4" id="KW-1185">Reference proteome</keyword>
<sequence length="180" mass="21394">MERLNGKVTPFKQLFHKWCALRNVPWRTKFFIGYDLNGNTYWEWTNDGNFLRMRRIKETVKERAFIADTFDTPPQWMQWLRHMRKEHPTLEELIADEQRQIRIKVLARQADERWKLEGEKMKREHEAALLAELGKINAQGIPRTQGEENIQDPQSGESNPWAGSELKEDPIEAAVIKPRR</sequence>
<name>A0A1E3QV46_9ASCO</name>
<dbReference type="InterPro" id="IPR052618">
    <property type="entry name" value="ComplexI_NDUFA12"/>
</dbReference>
<gene>
    <name evidence="3" type="ORF">BABINDRAFT_159815</name>
</gene>
<dbReference type="OrthoDB" id="10255576at2759"/>
<dbReference type="GO" id="GO:0045271">
    <property type="term" value="C:respiratory chain complex I"/>
    <property type="evidence" value="ECO:0007669"/>
    <property type="project" value="InterPro"/>
</dbReference>
<dbReference type="RefSeq" id="XP_018986867.1">
    <property type="nucleotide sequence ID" value="XM_019127897.1"/>
</dbReference>
<dbReference type="InterPro" id="IPR007763">
    <property type="entry name" value="NDUFA12"/>
</dbReference>
<dbReference type="Proteomes" id="UP000094336">
    <property type="component" value="Unassembled WGS sequence"/>
</dbReference>
<evidence type="ECO:0000256" key="2">
    <source>
        <dbReference type="SAM" id="MobiDB-lite"/>
    </source>
</evidence>
<feature type="compositionally biased region" description="Polar residues" evidence="2">
    <location>
        <begin position="147"/>
        <end position="158"/>
    </location>
</feature>
<evidence type="ECO:0008006" key="5">
    <source>
        <dbReference type="Google" id="ProtNLM"/>
    </source>
</evidence>
<proteinExistence type="inferred from homology"/>
<organism evidence="3 4">
    <name type="scientific">Babjeviella inositovora NRRL Y-12698</name>
    <dbReference type="NCBI Taxonomy" id="984486"/>
    <lineage>
        <taxon>Eukaryota</taxon>
        <taxon>Fungi</taxon>
        <taxon>Dikarya</taxon>
        <taxon>Ascomycota</taxon>
        <taxon>Saccharomycotina</taxon>
        <taxon>Pichiomycetes</taxon>
        <taxon>Serinales incertae sedis</taxon>
        <taxon>Babjeviella</taxon>
    </lineage>
</organism>
<dbReference type="PANTHER" id="PTHR32470:SF2">
    <property type="entry name" value="NADH DEHYDROGENASE [UBIQUINONE] 1 ALPHA SUBCOMPLEX ASSEMBLY FACTOR 2"/>
    <property type="match status" value="1"/>
</dbReference>
<dbReference type="EMBL" id="KV454427">
    <property type="protein sequence ID" value="ODQ81539.1"/>
    <property type="molecule type" value="Genomic_DNA"/>
</dbReference>